<dbReference type="Pfam" id="PF18029">
    <property type="entry name" value="Glyoxalase_6"/>
    <property type="match status" value="1"/>
</dbReference>
<dbReference type="SUPFAM" id="SSF54593">
    <property type="entry name" value="Glyoxalase/Bleomycin resistance protein/Dihydroxybiphenyl dioxygenase"/>
    <property type="match status" value="1"/>
</dbReference>
<organism evidence="2 3">
    <name type="scientific">Williamsia phyllosphaerae</name>
    <dbReference type="NCBI Taxonomy" id="885042"/>
    <lineage>
        <taxon>Bacteria</taxon>
        <taxon>Bacillati</taxon>
        <taxon>Actinomycetota</taxon>
        <taxon>Actinomycetes</taxon>
        <taxon>Mycobacteriales</taxon>
        <taxon>Nocardiaceae</taxon>
        <taxon>Williamsia</taxon>
    </lineage>
</organism>
<proteinExistence type="predicted"/>
<dbReference type="CDD" id="cd06587">
    <property type="entry name" value="VOC"/>
    <property type="match status" value="1"/>
</dbReference>
<evidence type="ECO:0000313" key="3">
    <source>
        <dbReference type="Proteomes" id="UP000632454"/>
    </source>
</evidence>
<evidence type="ECO:0000313" key="2">
    <source>
        <dbReference type="EMBL" id="GGF12368.1"/>
    </source>
</evidence>
<sequence>MSIVHLLAVVPVSDLPTANSWYERLFGRPADNNPMPSLVEWQVTDHGWVQVSVDTGRAGSGLLNLAVDDIDAHVAEMAARGLVTGEIQTVTKGVQLSAITDPDGNTITVIGSFREKY</sequence>
<dbReference type="EMBL" id="BMCS01000001">
    <property type="protein sequence ID" value="GGF12368.1"/>
    <property type="molecule type" value="Genomic_DNA"/>
</dbReference>
<evidence type="ECO:0000259" key="1">
    <source>
        <dbReference type="PROSITE" id="PS51819"/>
    </source>
</evidence>
<dbReference type="InterPro" id="IPR041581">
    <property type="entry name" value="Glyoxalase_6"/>
</dbReference>
<dbReference type="InterPro" id="IPR037523">
    <property type="entry name" value="VOC_core"/>
</dbReference>
<reference evidence="3" key="1">
    <citation type="journal article" date="2019" name="Int. J. Syst. Evol. Microbiol.">
        <title>The Global Catalogue of Microorganisms (GCM) 10K type strain sequencing project: providing services to taxonomists for standard genome sequencing and annotation.</title>
        <authorList>
            <consortium name="The Broad Institute Genomics Platform"/>
            <consortium name="The Broad Institute Genome Sequencing Center for Infectious Disease"/>
            <person name="Wu L."/>
            <person name="Ma J."/>
        </authorList>
    </citation>
    <scope>NUCLEOTIDE SEQUENCE [LARGE SCALE GENOMIC DNA]</scope>
    <source>
        <strain evidence="3">CCM 7855</strain>
    </source>
</reference>
<comment type="caution">
    <text evidence="2">The sequence shown here is derived from an EMBL/GenBank/DDBJ whole genome shotgun (WGS) entry which is preliminary data.</text>
</comment>
<dbReference type="RefSeq" id="WP_188486675.1">
    <property type="nucleotide sequence ID" value="NZ_BMCS01000001.1"/>
</dbReference>
<dbReference type="PROSITE" id="PS51819">
    <property type="entry name" value="VOC"/>
    <property type="match status" value="1"/>
</dbReference>
<name>A0ABQ1U791_9NOCA</name>
<gene>
    <name evidence="2" type="ORF">GCM10007298_05380</name>
</gene>
<dbReference type="InterPro" id="IPR029068">
    <property type="entry name" value="Glyas_Bleomycin-R_OHBP_Dase"/>
</dbReference>
<keyword evidence="3" id="KW-1185">Reference proteome</keyword>
<protein>
    <submittedName>
        <fullName evidence="2">Glyoxalase</fullName>
    </submittedName>
</protein>
<accession>A0ABQ1U791</accession>
<dbReference type="Proteomes" id="UP000632454">
    <property type="component" value="Unassembled WGS sequence"/>
</dbReference>
<dbReference type="Gene3D" id="3.10.180.10">
    <property type="entry name" value="2,3-Dihydroxybiphenyl 1,2-Dioxygenase, domain 1"/>
    <property type="match status" value="1"/>
</dbReference>
<feature type="domain" description="VOC" evidence="1">
    <location>
        <begin position="2"/>
        <end position="112"/>
    </location>
</feature>